<dbReference type="InterPro" id="IPR020806">
    <property type="entry name" value="PKS_PP-bd"/>
</dbReference>
<dbReference type="InterPro" id="IPR000873">
    <property type="entry name" value="AMP-dep_synth/lig_dom"/>
</dbReference>
<evidence type="ECO:0000256" key="5">
    <source>
        <dbReference type="SAM" id="MobiDB-lite"/>
    </source>
</evidence>
<sequence length="5423" mass="599320">MSTNGRSLSYWLESLTKRPPALELPCDQPRPLIRNPSYARILNPVSSELAQCLAAHARASSTSPFTVYLAAFSIFLGKVAGTKDFLLGVGLNGDVAPLAIHLDANESFLALVTRLDALVQQGAGHRPVAMSELLGALDLQLDPARAPLFDVSFGEGDPRGDLHVRSSDAGFELTYDTTLFSAPMAERMARTFHQVLRAVAGNGGIEVARVPLLSESDAASLLAEYSLPAFNWPKHLLIHQLFEAKADQTPDAIALAFAGKTMSYAELEARSNTVAQRLIASGVGPDAVVMLVHEPSFEMIVATLAVLKAGGACLPVDPEVPAERVQYVRNDSGARVVLTVSRLKPRLERSAHGCEILCVDEILERPRQEPARRPVGRTEPDGLAYVVYTSGSTRAQQGVLIEHRNVVHVLIALKEDFGVRSSDALILLLSYTFDASIQSIWLALMSGAKLVLVDRKTVLDAGGLTRVLQNERVTHLDATPSVLAGLSATVLPALKRVVVGGETCPVATAREWSQYVRFYNEYGPTEATVGALRHLVNPVERRDNSTARLSTTNLSSPSLSTPRLSSTNLSSPNISSPSLSSPSLGRVSSSRVSTASLVDLDEAGAFEMTDRVPIGRPIGMTRVYVLDWGGCPVPIGVRGELYLGGPGLARGYLHNENLTRERFIPDPHTADAENMYRTSEFVPGRPSLADVDSTEQRMYRTGDIVAWLPDGSIEFFGSAESQVTIRGFRIELGEVEAALLAHPSVIEVAASVRNDAGTQRLYGHLAASRSLAPEELQAFLAETLPVHMIPDVFVQLPALPRGVAGKIERRALPAPSFEVGVVDPPANRIELELRALWAEIFGIAPNKISVTQSFFELGGDSKLQTDLVARVQKKLGIVLRFTNLATAPTIRSIAAEIAAAAPDQGALGPRTDAALAMPATSVQRRMYVIQQGNPRSTSYNIPQLWEIHGESAELSEPRIADACRTLVERHESLRTAFFFQEGQILAKVATNPRVELERYELGEGGVEAASAAFVRPFRLENPPLFRAAVFVEGARLRFIAVDVHHIVTDLTSVQVIMDELVDLLQGRTLPDLELRYFDYAAWLTSDAGRERLAQSRAHWATLLHDEPPVLDLPQDFRRPLSRQQTADELEIFLPRDVSDDIVAFARQNESTPFAFFSSAYSIFLSCMTGSPDVVFGYPTAGRRPHPGFERVIGMFVNTLVFRARIERDQSFAQLLRSSMKLIRESLRNGEYPFEDLVEDLRLSPAPGRNPIFDTMIAYEKWALDEYTVGTSTLRERYIREQVVPMDLLLVVRDTPSGYALRFEYSADLFKRASIERFAESLTSIISHVLRDGNVGLGELHTLSAQERERLLYGFNDTEHALPPVRAVHELFEQQVRERPNAPAVVMNDVSWSYAEVDAKANALANLLREHGVGRDTIVGILLEPCPEMLVSLLGVLKAGGAFMPIDPDYPAARQQYMIKDSQARVLVTSTNRADGLREVYSGPILDIADLGAARELRSQGNSEPGDLAYVIYTSGSTGQPKGVLVEHGNLLNFSSWQVGYFTMTPDDIVAKYAAFGFDASICEMVPAMISGACLAIVPGSIRLSLDELDDYLARCRATIAFFPTAFGEMFLKQATKHVLRAAILGGEKLRNIPLDRCTILNIYGPTECTVCATTFELDRPYDNIPIGKPLWNTSIFILDKLGRVCPVGVPGEIHISGKNVARGYLNQPHLTSEKFVADPYVPGRRMYRTGDLARWLEDGNIEFVGRIDTQVKVRGFRIELGEIEQALMTLPGIREATVIARANPDVSGDVTLVAFVTGPSGEAEDAWKTALRQTLPTYMVPNRIVRLDEIPLTANGKVDKRRLPAIELDVAAVVAPRNETESDVRRIYADVLGLPEASISVDASFLDLGGHSLKAAGLLSVIYREKGLQLRFAQFLQASSVADVARQVEADAPESRRTEAAWERAPEGTPLPLTSSQGRIFAVHQLATWSTTYNIPSAWTLDPKVDLDRLERALGELVSRHHALRASFSTVDGMPMQHFASEARLAVERRDVDDANLGVTLESFVSPFDLSRAPLMRALLLRTETQNVLAIDIHHIVADGLSIRLLIEDLEALYHGRATAAPAPTFADYVWWERSAAGQSLREEQKAWWLGRFADRPEPLELPYDFSRPPRFSFEGDEVAMALPAETSAPLLERAKARALTPLGVFLGAWALVLSRLGNTPDVVIGVPASGRHSFEMEKLVGMFVNTVPVRLQLQADEEFFDFCVRVGTEALEAFERQSYQLNDLVADLAVRRDPARNPIFDVVFAWDDEGIVDVTASSLVREEIPATALTAKFDLSIRVQNTKKGQKVSLQFAKKLFKRATAERFLAHLRSILEQAAREPQAKIRDFRMLPAWEREMLLEELNRTAKPFPTDKTLVDFFLTHVRERPNAIAVADREEEWSYQEVDRRASILAARLASTGVRTGDVVALSMPRSRHMMIGILGIMKAGAGYLPIDPEAPRERVALMVADSNARFLVAESETFGLEPELVIRWDSIDWTASVAFESRAEPTSIAYVIYTSGSTGRPKGVVLEHRGLVNVLLSTKEAFGLTHEDRCLLFSSYTFDYSVDQYGVGLISGGRVVIATKETLLDHDALERFVVAMGVTYFATVPLFLFGWHPKGPLPIKSISVGGDILPVAVAERWSRGRTLYNIYGPTETTIHSIRHRVTSDDYGRQRLPIGRPIANTRIYIGDWTKNLAPLGVPGEVYIGGAGVARGYLNNPELTAERFGANPFVEGDRLYKTGDIARWTPEGTIDFLGRIDHQVKIRGFRIELGEIEATLLKHPAVVESAVTALAYGEDKRLCAYVVIREGRDHSDIRNFVARSLPSYMVPDAVVVLPELPLTVSGKVDRKRLPEPVFEAMGDEDVPQSDAEEKLVQIWAALLKLEPAHTPLTRSFFELGGHSLLLMPLIIRMHEAFGVRLNPVDVFEHTTIRDLASLVGSRKQEGIVPIPRVAARAHYPMSSVQRRLFAIQQANPESIFYNVPTVFSVEGRVTRERLEEVVRALFQRHAAFRTEFAIESGEPVQRVVPSVPFSLQVIESDEHVNDLAARLMQRFDLAVAPLARMWLVQRTNGDELLVIDMHHIIVDGYSNSILWREVADIIRAAPLAPLRINYTDFAVWQQTPEHRQRLLEQRQFWMDQYATLPPLLELPCDFRRPAVRNNEGDVVVVRLSKEEHSALSRVASSQDATLFVTLLSCYFVFLSRISGSDDMVVGVPSSGRVHPDIQNLVGMFVNTIPWRARVPHQGTFVDFLSEVKKTSIDFLSREEYQLEDLINDLGAHAPAGRNPLFDVMFAFATRDTGVIDAGNVKLHVLNFAHRTAKMDLTLTATELGAGVEFMFEYPTELFERATVERLARHFATLVRSVLRDPAQPLASLDILTADEKKQLLVDFNATEHALPEFATAHQMFESWVDRTPNATAVIFGELRWSYAELNHRANAVASWLLGLGIGKGDIVAIVLDACAEQAAAILGVLKSGAAFLPIDADLPPARKSYMLADSQARALLTRNNLAEDIEFSGERLKLERLSACSDAARPPVVPPAAEDAAYVIYTSGSSGKPKGVVIEHRSLQNLSHWYVDYFEMAATDGISRYAGFSFDASISELFPTFVAGATLVVVPAELRLSPKGLSAYFENNNVRVAFLPTQFGEHFIRMTDNRSLRVLTLGGEKLRSYRPTPWRIVNAYGPTEYTVYTAAFEVTRPYENIPIGKPVWNTQILVLDKHDRLCPIGVTGELCVAGKNMARGYLHRPELTSEKFVSHPFQPGERMYRTGDNARWLPDGNLEYLGRSDTQIKVRGFRIELGEIEQALLAIEGIKDVVVIGATDEVGTTYLVAYVVSATMMDEPLVRDELEKSLPSYMVPAHFCQLDALPVNANGKVDRKALPAVEQSGSQEIVAATTGAEHKLVSIWSNVLGVGAEKIGVTANFFDLGGHSLRAIALAGEVYREFQMDLRVSDIFRHPTIRAMAKRITGGEKELSLGVIARRSPAESYPASSVQKRMFLLQQMDRESIAYNVPTLFSVSPTVGKENVALALAHLANRHDAFRCSFFLDGAEVRVRVAPSATLHFDERKTTEALRDEMLLALVKPFDLSAPAVRVAWIETERSSYLFFDMHHIVTDGASLGILLQELTTLLRGGALGELTCDLIDCALWERNEAAVSRLSEQQEYWHRAFVEGVPALDLLTDYPRPSVLTSEGEALEVDLSPQILRELRVLAQEHGFSLYSLLLAAFNVLLSRLTRQEEIAVGTPVSGRWHPDMHGVLGMFVNTLVFSNRPFAQRSFIEFALEVSERTIEGLDHQAFPFADLVELVCNGRRAGHDPLYDVFFALQSTDSRRDGSEELLSPCSMPHRIAKSDLSLIADESPDGLRLVMEYRTCLFRRSTVERFLRCFTTLLENIVVNPKSPLHALSILTADDRQLVQIDFNRTEVDFPCEDAVHHMFERMAARFPDHRVLVHGNESYTYAEADALANALAQRLTNLGVQRESIVAILTPPSRELILAELAVLKAGAAFLPLDHRYPRERLEYMLRDSGALVLLTVRGLDADLDWPGARLVLGRNLFDGPVSGPPTLNVKPSDLAYVIYTSGSTGRPKGVCIEHGSLLNTIHYAITEYGLSETDRLSKYMGVGFDASIIETFPALCSGAELHIVPEEIRLSPPGLARWIQQSGVTGAVLPTPIGEEFIRVFERDDASSSETTLRRLVLGGDRLRRVSKTPFRVINEYGPTEFTVSATNFTVDAHYDNIPIGKPNANVKVFILDAFGQLCPPSVPGEICLAGKGVARGYLGNPEMTAKKFVSSLLASGDRLYHTGDLGRWLDDGNIEFLGRIDGQVKIRGYRIELGEIEQAILEVPGVRGCVVVDREDAAGDKILCGYYVASEDVTDGVICEAIGRKLPDYMIPSAIIQLQELPFTTSGKVDKRRLPEPEVQPRERVVVPPGNAAEALLVAAFAQSLGSSDLGIDDDFFAFGGNSMKAVAVVAALASDFRITANDLFRLRTARALARELPMQRGDLQRRLTARIESTRNGDEGVPFDGPELEADLSRYRERSRLYETVALGSEESYRNILLTGATGFLGCYLLRDLLLNTDAKIHLTVRAKHLQEAWDRITSRGAHYFGPGTFEAFQRRIILLLSDLSQPMLGLDRGTFEARGRTIDCVLHCAALTKHYGDPSTFYAANVEATKNVIALARRASAHFSMVSTTSVGAGEIPNRTHALFTEFDCDIGQVTPHHYVRTKLEAEKAVIELRQHGLVSNIFRVGFLAPDSQSHKFQENADDSGFVQRLRSYSALGRIRSGALNQSFCPVDEVSKAILSLLPLSSLSNETHHIDRSIEPREVERISRANAQCELMDDASFYQWLADHLGEAGVAQAATSVLLHEGLLDEGSKTHVVTVNEKTERLLARVGFSWGNISPAQVWSLVKG</sequence>
<dbReference type="Gene3D" id="1.10.1200.10">
    <property type="entry name" value="ACP-like"/>
    <property type="match status" value="5"/>
</dbReference>
<dbReference type="EMBL" id="CP089983">
    <property type="protein sequence ID" value="WXB05303.1"/>
    <property type="molecule type" value="Genomic_DNA"/>
</dbReference>
<dbReference type="SUPFAM" id="SSF51735">
    <property type="entry name" value="NAD(P)-binding Rossmann-fold domains"/>
    <property type="match status" value="1"/>
</dbReference>
<name>A0ABZ2L2Y5_9BACT</name>
<keyword evidence="4" id="KW-0436">Ligase</keyword>
<dbReference type="InterPro" id="IPR009081">
    <property type="entry name" value="PP-bd_ACP"/>
</dbReference>
<dbReference type="PROSITE" id="PS00012">
    <property type="entry name" value="PHOSPHOPANTETHEINE"/>
    <property type="match status" value="2"/>
</dbReference>
<proteinExistence type="predicted"/>
<feature type="domain" description="Carrier" evidence="6">
    <location>
        <begin position="3909"/>
        <end position="3986"/>
    </location>
</feature>
<dbReference type="RefSeq" id="WP_394834947.1">
    <property type="nucleotide sequence ID" value="NZ_CP089929.1"/>
</dbReference>
<evidence type="ECO:0000256" key="4">
    <source>
        <dbReference type="ARBA" id="ARBA00022598"/>
    </source>
</evidence>
<dbReference type="Gene3D" id="3.30.559.10">
    <property type="entry name" value="Chloramphenicol acetyltransferase-like domain"/>
    <property type="match status" value="4"/>
</dbReference>
<dbReference type="Pfam" id="PF13193">
    <property type="entry name" value="AMP-binding_C"/>
    <property type="match status" value="4"/>
</dbReference>
<dbReference type="InterPro" id="IPR036291">
    <property type="entry name" value="NAD(P)-bd_dom_sf"/>
</dbReference>
<feature type="domain" description="Carrier" evidence="6">
    <location>
        <begin position="2884"/>
        <end position="2961"/>
    </location>
</feature>
<dbReference type="Pfam" id="PF07993">
    <property type="entry name" value="NAD_binding_4"/>
    <property type="match status" value="1"/>
</dbReference>
<dbReference type="PANTHER" id="PTHR45527">
    <property type="entry name" value="NONRIBOSOMAL PEPTIDE SYNTHETASE"/>
    <property type="match status" value="1"/>
</dbReference>
<dbReference type="InterPro" id="IPR023213">
    <property type="entry name" value="CAT-like_dom_sf"/>
</dbReference>
<evidence type="ECO:0000313" key="7">
    <source>
        <dbReference type="EMBL" id="WXB05303.1"/>
    </source>
</evidence>
<dbReference type="CDD" id="cd19531">
    <property type="entry name" value="LCL_NRPS-like"/>
    <property type="match status" value="4"/>
</dbReference>
<gene>
    <name evidence="7" type="ORF">LVJ94_51455</name>
</gene>
<dbReference type="PROSITE" id="PS50075">
    <property type="entry name" value="CARRIER"/>
    <property type="match status" value="5"/>
</dbReference>
<dbReference type="Gene3D" id="3.30.300.30">
    <property type="match status" value="5"/>
</dbReference>
<dbReference type="PANTHER" id="PTHR45527:SF1">
    <property type="entry name" value="FATTY ACID SYNTHASE"/>
    <property type="match status" value="1"/>
</dbReference>
<dbReference type="SUPFAM" id="SSF56801">
    <property type="entry name" value="Acetyl-CoA synthetase-like"/>
    <property type="match status" value="5"/>
</dbReference>
<dbReference type="SUPFAM" id="SSF47336">
    <property type="entry name" value="ACP-like"/>
    <property type="match status" value="5"/>
</dbReference>
<dbReference type="Pfam" id="PF00501">
    <property type="entry name" value="AMP-binding"/>
    <property type="match status" value="6"/>
</dbReference>
<dbReference type="CDD" id="cd05930">
    <property type="entry name" value="A_NRPS"/>
    <property type="match status" value="5"/>
</dbReference>
<organism evidence="7 8">
    <name type="scientific">Pendulispora rubella</name>
    <dbReference type="NCBI Taxonomy" id="2741070"/>
    <lineage>
        <taxon>Bacteria</taxon>
        <taxon>Pseudomonadati</taxon>
        <taxon>Myxococcota</taxon>
        <taxon>Myxococcia</taxon>
        <taxon>Myxococcales</taxon>
        <taxon>Sorangiineae</taxon>
        <taxon>Pendulisporaceae</taxon>
        <taxon>Pendulispora</taxon>
    </lineage>
</organism>
<dbReference type="InterPro" id="IPR020845">
    <property type="entry name" value="AMP-binding_CS"/>
</dbReference>
<feature type="compositionally biased region" description="Low complexity" evidence="5">
    <location>
        <begin position="548"/>
        <end position="587"/>
    </location>
</feature>
<evidence type="ECO:0000256" key="2">
    <source>
        <dbReference type="ARBA" id="ARBA00022450"/>
    </source>
</evidence>
<dbReference type="NCBIfam" id="NF003417">
    <property type="entry name" value="PRK04813.1"/>
    <property type="match status" value="7"/>
</dbReference>
<dbReference type="Pfam" id="PF00668">
    <property type="entry name" value="Condensation"/>
    <property type="match status" value="4"/>
</dbReference>
<reference evidence="7" key="1">
    <citation type="submission" date="2021-12" db="EMBL/GenBank/DDBJ databases">
        <title>Discovery of the Pendulisporaceae a myxobacterial family with distinct sporulation behavior and unique specialized metabolism.</title>
        <authorList>
            <person name="Garcia R."/>
            <person name="Popoff A."/>
            <person name="Bader C.D."/>
            <person name="Loehr J."/>
            <person name="Walesch S."/>
            <person name="Walt C."/>
            <person name="Boldt J."/>
            <person name="Bunk B."/>
            <person name="Haeckl F.J.F.P.J."/>
            <person name="Gunesch A.P."/>
            <person name="Birkelbach J."/>
            <person name="Nuebel U."/>
            <person name="Pietschmann T."/>
            <person name="Bach T."/>
            <person name="Mueller R."/>
        </authorList>
    </citation>
    <scope>NUCLEOTIDE SEQUENCE</scope>
    <source>
        <strain evidence="7">MSr11367</strain>
    </source>
</reference>
<keyword evidence="2" id="KW-0596">Phosphopantetheine</keyword>
<accession>A0ABZ2L2Y5</accession>
<protein>
    <submittedName>
        <fullName evidence="7">Amino acid adenylation domain-containing protein</fullName>
    </submittedName>
</protein>
<dbReference type="Proteomes" id="UP001374803">
    <property type="component" value="Chromosome"/>
</dbReference>
<dbReference type="InterPro" id="IPR013120">
    <property type="entry name" value="FAR_NAD-bd"/>
</dbReference>
<dbReference type="Gene3D" id="3.40.50.980">
    <property type="match status" value="10"/>
</dbReference>
<dbReference type="InterPro" id="IPR010071">
    <property type="entry name" value="AA_adenyl_dom"/>
</dbReference>
<dbReference type="InterPro" id="IPR036736">
    <property type="entry name" value="ACP-like_sf"/>
</dbReference>
<dbReference type="Gene3D" id="2.30.38.10">
    <property type="entry name" value="Luciferase, Domain 3"/>
    <property type="match status" value="5"/>
</dbReference>
<dbReference type="Pfam" id="PF00550">
    <property type="entry name" value="PP-binding"/>
    <property type="match status" value="5"/>
</dbReference>
<feature type="region of interest" description="Disordered" evidence="5">
    <location>
        <begin position="542"/>
        <end position="587"/>
    </location>
</feature>
<dbReference type="InterPro" id="IPR025110">
    <property type="entry name" value="AMP-bd_C"/>
</dbReference>
<evidence type="ECO:0000256" key="3">
    <source>
        <dbReference type="ARBA" id="ARBA00022553"/>
    </source>
</evidence>
<dbReference type="SMART" id="SM00823">
    <property type="entry name" value="PKS_PP"/>
    <property type="match status" value="5"/>
</dbReference>
<dbReference type="NCBIfam" id="TIGR01733">
    <property type="entry name" value="AA-adenyl-dom"/>
    <property type="match status" value="4"/>
</dbReference>
<dbReference type="InterPro" id="IPR045851">
    <property type="entry name" value="AMP-bd_C_sf"/>
</dbReference>
<dbReference type="Gene3D" id="3.40.50.720">
    <property type="entry name" value="NAD(P)-binding Rossmann-like Domain"/>
    <property type="match status" value="1"/>
</dbReference>
<dbReference type="PROSITE" id="PS00455">
    <property type="entry name" value="AMP_BINDING"/>
    <property type="match status" value="4"/>
</dbReference>
<feature type="domain" description="Carrier" evidence="6">
    <location>
        <begin position="824"/>
        <end position="901"/>
    </location>
</feature>
<feature type="domain" description="Carrier" evidence="6">
    <location>
        <begin position="1855"/>
        <end position="1932"/>
    </location>
</feature>
<feature type="domain" description="Carrier" evidence="6">
    <location>
        <begin position="4941"/>
        <end position="5014"/>
    </location>
</feature>
<keyword evidence="3" id="KW-0597">Phosphoprotein</keyword>
<keyword evidence="8" id="KW-1185">Reference proteome</keyword>
<evidence type="ECO:0000256" key="1">
    <source>
        <dbReference type="ARBA" id="ARBA00001957"/>
    </source>
</evidence>
<dbReference type="InterPro" id="IPR001242">
    <property type="entry name" value="Condensation_dom"/>
</dbReference>
<evidence type="ECO:0000313" key="8">
    <source>
        <dbReference type="Proteomes" id="UP001374803"/>
    </source>
</evidence>
<dbReference type="InterPro" id="IPR006162">
    <property type="entry name" value="Ppantetheine_attach_site"/>
</dbReference>
<evidence type="ECO:0000259" key="6">
    <source>
        <dbReference type="PROSITE" id="PS50075"/>
    </source>
</evidence>
<dbReference type="SUPFAM" id="SSF52777">
    <property type="entry name" value="CoA-dependent acyltransferases"/>
    <property type="match status" value="9"/>
</dbReference>
<dbReference type="Gene3D" id="3.30.559.30">
    <property type="entry name" value="Nonribosomal peptide synthetase, condensation domain"/>
    <property type="match status" value="5"/>
</dbReference>
<comment type="cofactor">
    <cofactor evidence="1">
        <name>pantetheine 4'-phosphate</name>
        <dbReference type="ChEBI" id="CHEBI:47942"/>
    </cofactor>
</comment>